<dbReference type="Proteomes" id="UP000683310">
    <property type="component" value="Chromosome"/>
</dbReference>
<protein>
    <submittedName>
        <fullName evidence="1">Lipase</fullName>
    </submittedName>
</protein>
<dbReference type="Pfam" id="PF03583">
    <property type="entry name" value="LIP"/>
    <property type="match status" value="1"/>
</dbReference>
<dbReference type="PANTHER" id="PTHR34853:SF1">
    <property type="entry name" value="LIPASE 5"/>
    <property type="match status" value="1"/>
</dbReference>
<dbReference type="Gene3D" id="3.40.50.1820">
    <property type="entry name" value="alpha/beta hydrolase"/>
    <property type="match status" value="1"/>
</dbReference>
<dbReference type="Gene3D" id="1.10.260.130">
    <property type="match status" value="1"/>
</dbReference>
<dbReference type="SUPFAM" id="SSF53474">
    <property type="entry name" value="alpha/beta-Hydrolases"/>
    <property type="match status" value="1"/>
</dbReference>
<keyword evidence="2" id="KW-1185">Reference proteome</keyword>
<sequence length="413" mass="43003">MEVGHVIGRFPLVLRSGSAKVLAALGGVVLGLSMVTAAGADSIYPIPDPDPFYAAPADLAAHQPGDVLRVRTLPPVAIFPGATVTLVQFRSTNSRDEPIAATTTVLTPIGHRPDGPLMSYQHFINALGTRCAVSHLLYSADPNLLTTASILNVAMAQGWSIALPDHLGPYFAFGASRLGGRIVLDGVRAVKQVPELASRQSPVALAGYSGGGMATGAAAAMQPTYAPELKLAGAAIGGAPMNLVTMVEVLGFDPHPAFGLAMAAAIGLEREYPSRLPISSYLNQSGLAVRDVMANDCTNQILADGLGGSARAFTTDTSGFDVGEGRAVLEENSLELFGEVPETPVFEWHSPDDPLIPVQAIDNTDHRWCAAGVPVQTMRVPAPEHLSGAVIGAPEVMGWLNGRVRGEPAPSNC</sequence>
<dbReference type="InterPro" id="IPR005152">
    <property type="entry name" value="Lipase_secreted"/>
</dbReference>
<evidence type="ECO:0000313" key="1">
    <source>
        <dbReference type="EMBL" id="QVI25305.1"/>
    </source>
</evidence>
<accession>A0ABX8D3N9</accession>
<name>A0ABX8D3N9_9NOCA</name>
<proteinExistence type="predicted"/>
<dbReference type="PIRSF" id="PIRSF029171">
    <property type="entry name" value="Esterase_LipA"/>
    <property type="match status" value="1"/>
</dbReference>
<reference evidence="1 2" key="1">
    <citation type="submission" date="2021-04" db="EMBL/GenBank/DDBJ databases">
        <title>Nocardia tengchongensis.</title>
        <authorList>
            <person name="Zhuang k."/>
            <person name="Ran Y."/>
            <person name="Li W."/>
        </authorList>
    </citation>
    <scope>NUCLEOTIDE SEQUENCE [LARGE SCALE GENOMIC DNA]</scope>
    <source>
        <strain evidence="1 2">CFH S0057</strain>
    </source>
</reference>
<dbReference type="InterPro" id="IPR029058">
    <property type="entry name" value="AB_hydrolase_fold"/>
</dbReference>
<dbReference type="PANTHER" id="PTHR34853">
    <property type="match status" value="1"/>
</dbReference>
<evidence type="ECO:0000313" key="2">
    <source>
        <dbReference type="Proteomes" id="UP000683310"/>
    </source>
</evidence>
<gene>
    <name evidence="1" type="ORF">KHQ06_33780</name>
</gene>
<dbReference type="EMBL" id="CP074371">
    <property type="protein sequence ID" value="QVI25305.1"/>
    <property type="molecule type" value="Genomic_DNA"/>
</dbReference>
<organism evidence="1 2">
    <name type="scientific">Nocardia tengchongensis</name>
    <dbReference type="NCBI Taxonomy" id="2055889"/>
    <lineage>
        <taxon>Bacteria</taxon>
        <taxon>Bacillati</taxon>
        <taxon>Actinomycetota</taxon>
        <taxon>Actinomycetes</taxon>
        <taxon>Mycobacteriales</taxon>
        <taxon>Nocardiaceae</taxon>
        <taxon>Nocardia</taxon>
    </lineage>
</organism>